<sequence>MKDHILTQSGWIKAVGTKPIPGYPGYWITKDSRVYNKYGRLLGHHHRGHVTLCIAGMPEVRLIARLILETFIGPCPAGHCLGFKHSEGQYSFEDIEWARRYGK</sequence>
<comment type="caution">
    <text evidence="1">The sequence shown here is derived from an EMBL/GenBank/DDBJ whole genome shotgun (WGS) entry which is preliminary data.</text>
</comment>
<proteinExistence type="predicted"/>
<organism evidence="1">
    <name type="scientific">marine sediment metagenome</name>
    <dbReference type="NCBI Taxonomy" id="412755"/>
    <lineage>
        <taxon>unclassified sequences</taxon>
        <taxon>metagenomes</taxon>
        <taxon>ecological metagenomes</taxon>
    </lineage>
</organism>
<protein>
    <recommendedName>
        <fullName evidence="2">NUMOD4 domain-containing protein</fullName>
    </recommendedName>
</protein>
<dbReference type="AlphaFoldDB" id="A0A0F9TF12"/>
<evidence type="ECO:0008006" key="2">
    <source>
        <dbReference type="Google" id="ProtNLM"/>
    </source>
</evidence>
<reference evidence="1" key="1">
    <citation type="journal article" date="2015" name="Nature">
        <title>Complex archaea that bridge the gap between prokaryotes and eukaryotes.</title>
        <authorList>
            <person name="Spang A."/>
            <person name="Saw J.H."/>
            <person name="Jorgensen S.L."/>
            <person name="Zaremba-Niedzwiedzka K."/>
            <person name="Martijn J."/>
            <person name="Lind A.E."/>
            <person name="van Eijk R."/>
            <person name="Schleper C."/>
            <person name="Guy L."/>
            <person name="Ettema T.J."/>
        </authorList>
    </citation>
    <scope>NUCLEOTIDE SEQUENCE</scope>
</reference>
<dbReference type="InterPro" id="IPR044925">
    <property type="entry name" value="His-Me_finger_sf"/>
</dbReference>
<dbReference type="EMBL" id="LAZR01000272">
    <property type="protein sequence ID" value="KKN77844.1"/>
    <property type="molecule type" value="Genomic_DNA"/>
</dbReference>
<dbReference type="SUPFAM" id="SSF54060">
    <property type="entry name" value="His-Me finger endonucleases"/>
    <property type="match status" value="1"/>
</dbReference>
<evidence type="ECO:0000313" key="1">
    <source>
        <dbReference type="EMBL" id="KKN77844.1"/>
    </source>
</evidence>
<gene>
    <name evidence="1" type="ORF">LCGC14_0355810</name>
</gene>
<accession>A0A0F9TF12</accession>
<name>A0A0F9TF12_9ZZZZ</name>